<comment type="caution">
    <text evidence="2">The sequence shown here is derived from an EMBL/GenBank/DDBJ whole genome shotgun (WGS) entry which is preliminary data.</text>
</comment>
<evidence type="ECO:0000313" key="2">
    <source>
        <dbReference type="EMBL" id="KAF7821148.1"/>
    </source>
</evidence>
<dbReference type="PANTHER" id="PTHR47723:SF19">
    <property type="entry name" value="POLYNUCLEOTIDYL TRANSFERASE, RIBONUCLEASE H-LIKE SUPERFAMILY PROTEIN"/>
    <property type="match status" value="1"/>
</dbReference>
<sequence length="99" mass="10690">MRILEKQEWEAGKSLGALGATQLDPPMKGWHKVNVDGSLIDSTKSIACGGVIRDHRGTWLGGFLKNIGKGDILLAETCGILNGLQLALLKKVKKIIIQL</sequence>
<dbReference type="InterPro" id="IPR002156">
    <property type="entry name" value="RNaseH_domain"/>
</dbReference>
<feature type="domain" description="RNase H type-1" evidence="1">
    <location>
        <begin position="34"/>
        <end position="98"/>
    </location>
</feature>
<dbReference type="GO" id="GO:0004523">
    <property type="term" value="F:RNA-DNA hybrid ribonuclease activity"/>
    <property type="evidence" value="ECO:0007669"/>
    <property type="project" value="InterPro"/>
</dbReference>
<name>A0A834WHK8_9FABA</name>
<gene>
    <name evidence="2" type="ORF">G2W53_026603</name>
</gene>
<dbReference type="Pfam" id="PF13456">
    <property type="entry name" value="RVT_3"/>
    <property type="match status" value="1"/>
</dbReference>
<dbReference type="AlphaFoldDB" id="A0A834WHK8"/>
<dbReference type="CDD" id="cd06222">
    <property type="entry name" value="RNase_H_like"/>
    <property type="match status" value="1"/>
</dbReference>
<dbReference type="Proteomes" id="UP000634136">
    <property type="component" value="Unassembled WGS sequence"/>
</dbReference>
<dbReference type="InterPro" id="IPR044730">
    <property type="entry name" value="RNase_H-like_dom_plant"/>
</dbReference>
<dbReference type="SUPFAM" id="SSF53098">
    <property type="entry name" value="Ribonuclease H-like"/>
    <property type="match status" value="1"/>
</dbReference>
<evidence type="ECO:0000313" key="3">
    <source>
        <dbReference type="Proteomes" id="UP000634136"/>
    </source>
</evidence>
<dbReference type="InterPro" id="IPR012337">
    <property type="entry name" value="RNaseH-like_sf"/>
</dbReference>
<organism evidence="2 3">
    <name type="scientific">Senna tora</name>
    <dbReference type="NCBI Taxonomy" id="362788"/>
    <lineage>
        <taxon>Eukaryota</taxon>
        <taxon>Viridiplantae</taxon>
        <taxon>Streptophyta</taxon>
        <taxon>Embryophyta</taxon>
        <taxon>Tracheophyta</taxon>
        <taxon>Spermatophyta</taxon>
        <taxon>Magnoliopsida</taxon>
        <taxon>eudicotyledons</taxon>
        <taxon>Gunneridae</taxon>
        <taxon>Pentapetalae</taxon>
        <taxon>rosids</taxon>
        <taxon>fabids</taxon>
        <taxon>Fabales</taxon>
        <taxon>Fabaceae</taxon>
        <taxon>Caesalpinioideae</taxon>
        <taxon>Cassia clade</taxon>
        <taxon>Senna</taxon>
    </lineage>
</organism>
<keyword evidence="3" id="KW-1185">Reference proteome</keyword>
<dbReference type="GO" id="GO:0003676">
    <property type="term" value="F:nucleic acid binding"/>
    <property type="evidence" value="ECO:0007669"/>
    <property type="project" value="InterPro"/>
</dbReference>
<protein>
    <submittedName>
        <fullName evidence="2">Ribonuclease H</fullName>
    </submittedName>
</protein>
<dbReference type="InterPro" id="IPR053151">
    <property type="entry name" value="RNase_H-like"/>
</dbReference>
<dbReference type="PANTHER" id="PTHR47723">
    <property type="entry name" value="OS05G0353850 PROTEIN"/>
    <property type="match status" value="1"/>
</dbReference>
<evidence type="ECO:0000259" key="1">
    <source>
        <dbReference type="Pfam" id="PF13456"/>
    </source>
</evidence>
<reference evidence="2" key="1">
    <citation type="submission" date="2020-09" db="EMBL/GenBank/DDBJ databases">
        <title>Genome-Enabled Discovery of Anthraquinone Biosynthesis in Senna tora.</title>
        <authorList>
            <person name="Kang S.-H."/>
            <person name="Pandey R.P."/>
            <person name="Lee C.-M."/>
            <person name="Sim J.-S."/>
            <person name="Jeong J.-T."/>
            <person name="Choi B.-S."/>
            <person name="Jung M."/>
            <person name="Ginzburg D."/>
            <person name="Zhao K."/>
            <person name="Won S.Y."/>
            <person name="Oh T.-J."/>
            <person name="Yu Y."/>
            <person name="Kim N.-H."/>
            <person name="Lee O.R."/>
            <person name="Lee T.-H."/>
            <person name="Bashyal P."/>
            <person name="Kim T.-S."/>
            <person name="Lee W.-H."/>
            <person name="Kawkins C."/>
            <person name="Kim C.-K."/>
            <person name="Kim J.S."/>
            <person name="Ahn B.O."/>
            <person name="Rhee S.Y."/>
            <person name="Sohng J.K."/>
        </authorList>
    </citation>
    <scope>NUCLEOTIDE SEQUENCE</scope>
    <source>
        <tissue evidence="2">Leaf</tissue>
    </source>
</reference>
<accession>A0A834WHK8</accession>
<dbReference type="InterPro" id="IPR036397">
    <property type="entry name" value="RNaseH_sf"/>
</dbReference>
<proteinExistence type="predicted"/>
<dbReference type="Gene3D" id="3.30.420.10">
    <property type="entry name" value="Ribonuclease H-like superfamily/Ribonuclease H"/>
    <property type="match status" value="1"/>
</dbReference>
<dbReference type="EMBL" id="JAAIUW010000008">
    <property type="protein sequence ID" value="KAF7821148.1"/>
    <property type="molecule type" value="Genomic_DNA"/>
</dbReference>
<dbReference type="OrthoDB" id="1431454at2759"/>